<evidence type="ECO:0000259" key="1">
    <source>
        <dbReference type="Pfam" id="PF13354"/>
    </source>
</evidence>
<gene>
    <name evidence="2" type="ORF">J2S23_002073</name>
</gene>
<dbReference type="Proteomes" id="UP001223079">
    <property type="component" value="Unassembled WGS sequence"/>
</dbReference>
<sequence>MRKFILFFVTSTFFMGLPVDSVERDFELSPERQFQLTSPVYSDYYETVPVNPNVYETIKTFKDIDLAETAGKIEPNQTLHIVDMSVNSYLQPVFQLDNGTYVLAIASDIFEDTVTSAYETEEIFWLKKGSSVMTSPIGLEAKKVSKAPKDYSKVIVTEMATTPRGQFAKIEAGWVSTDDLSAQDNRMERVQDILTQKYNQAGYGIYVQQLDTGLTAGINEDKVMYSASTAKLPVLYMAQKQLDSAEIKLSDKLKYSEEVHRFKGAYQPDGAGSMTKKADNKEYTIEHLIQKTAKESDNVASNILAYYLTDQFNANYYEIMDSLTGHSWEMVKKEGTAKQAGLVMTALYELNPNGTVLEALSETAFDKERISKNIDVKVAHKIGDAYDFRHDVAIVYTESPFVLSIFTDNKSYKDISSIADEVYEVLK</sequence>
<dbReference type="Pfam" id="PF13354">
    <property type="entry name" value="Beta-lactamase2"/>
    <property type="match status" value="1"/>
</dbReference>
<dbReference type="InterPro" id="IPR012338">
    <property type="entry name" value="Beta-lactam/transpept-like"/>
</dbReference>
<protein>
    <submittedName>
        <fullName evidence="2">Beta-lactamase class C</fullName>
        <ecNumber evidence="2">3.5.2.6</ecNumber>
    </submittedName>
</protein>
<dbReference type="RefSeq" id="WP_307122637.1">
    <property type="nucleotide sequence ID" value="NZ_JAUSTM010000031.1"/>
</dbReference>
<dbReference type="PANTHER" id="PTHR35333:SF3">
    <property type="entry name" value="BETA-LACTAMASE-TYPE TRANSPEPTIDASE FOLD CONTAINING PROTEIN"/>
    <property type="match status" value="1"/>
</dbReference>
<evidence type="ECO:0000313" key="3">
    <source>
        <dbReference type="Proteomes" id="UP001223079"/>
    </source>
</evidence>
<dbReference type="EC" id="3.5.2.6" evidence="2"/>
<dbReference type="InterPro" id="IPR045155">
    <property type="entry name" value="Beta-lactam_cat"/>
</dbReference>
<keyword evidence="3" id="KW-1185">Reference proteome</keyword>
<comment type="caution">
    <text evidence="2">The sequence shown here is derived from an EMBL/GenBank/DDBJ whole genome shotgun (WGS) entry which is preliminary data.</text>
</comment>
<dbReference type="InterPro" id="IPR000871">
    <property type="entry name" value="Beta-lactam_class-A"/>
</dbReference>
<organism evidence="2 3">
    <name type="scientific">Streptococcus moroccensis</name>
    <dbReference type="NCBI Taxonomy" id="1451356"/>
    <lineage>
        <taxon>Bacteria</taxon>
        <taxon>Bacillati</taxon>
        <taxon>Bacillota</taxon>
        <taxon>Bacilli</taxon>
        <taxon>Lactobacillales</taxon>
        <taxon>Streptococcaceae</taxon>
        <taxon>Streptococcus</taxon>
    </lineage>
</organism>
<dbReference type="SUPFAM" id="SSF56601">
    <property type="entry name" value="beta-lactamase/transpeptidase-like"/>
    <property type="match status" value="1"/>
</dbReference>
<keyword evidence="2" id="KW-0378">Hydrolase</keyword>
<evidence type="ECO:0000313" key="2">
    <source>
        <dbReference type="EMBL" id="MDQ0223496.1"/>
    </source>
</evidence>
<dbReference type="Gene3D" id="3.40.710.10">
    <property type="entry name" value="DD-peptidase/beta-lactamase superfamily"/>
    <property type="match status" value="1"/>
</dbReference>
<proteinExistence type="predicted"/>
<dbReference type="EMBL" id="JAUSTM010000031">
    <property type="protein sequence ID" value="MDQ0223496.1"/>
    <property type="molecule type" value="Genomic_DNA"/>
</dbReference>
<dbReference type="PANTHER" id="PTHR35333">
    <property type="entry name" value="BETA-LACTAMASE"/>
    <property type="match status" value="1"/>
</dbReference>
<dbReference type="GO" id="GO:0008800">
    <property type="term" value="F:beta-lactamase activity"/>
    <property type="evidence" value="ECO:0007669"/>
    <property type="project" value="UniProtKB-EC"/>
</dbReference>
<feature type="domain" description="Beta-lactamase class A catalytic" evidence="1">
    <location>
        <begin position="204"/>
        <end position="407"/>
    </location>
</feature>
<accession>A0ABT9YU28</accession>
<name>A0ABT9YU28_9STRE</name>
<reference evidence="2 3" key="1">
    <citation type="submission" date="2023-07" db="EMBL/GenBank/DDBJ databases">
        <title>Genomic Encyclopedia of Type Strains, Phase IV (KMG-IV): sequencing the most valuable type-strain genomes for metagenomic binning, comparative biology and taxonomic classification.</title>
        <authorList>
            <person name="Goeker M."/>
        </authorList>
    </citation>
    <scope>NUCLEOTIDE SEQUENCE [LARGE SCALE GENOMIC DNA]</scope>
    <source>
        <strain evidence="2 3">DSM 105143</strain>
    </source>
</reference>